<name>A0A931IYN6_9BURK</name>
<keyword evidence="3" id="KW-0378">Hydrolase</keyword>
<keyword evidence="7" id="KW-1185">Reference proteome</keyword>
<evidence type="ECO:0000256" key="2">
    <source>
        <dbReference type="ARBA" id="ARBA00022670"/>
    </source>
</evidence>
<dbReference type="PANTHER" id="PTHR36175">
    <property type="entry name" value="CYANOPHYCINASE"/>
    <property type="match status" value="1"/>
</dbReference>
<keyword evidence="2" id="KW-0645">Protease</keyword>
<evidence type="ECO:0000313" key="6">
    <source>
        <dbReference type="EMBL" id="MBH9552241.1"/>
    </source>
</evidence>
<keyword evidence="5" id="KW-0732">Signal</keyword>
<dbReference type="PANTHER" id="PTHR36175:SF1">
    <property type="entry name" value="CYANOPHYCINASE"/>
    <property type="match status" value="1"/>
</dbReference>
<sequence length="415" mass="44791">MNAIRTLVALLTCWPLWGQAQTAVVAGGALRFDNDAVWQRIVDEAGGRGAPIAVFATAAGNPARSGALIVEALQRRGAQARFIPVAPKLKGVDLPQQLNDPALIEQVRQSRGVFFSGGAQELIVDTLQPGGEATPMLQAIRQVFDRGGVVAGTSAGAAIMSRMMFRDAQDNHQILKGRWRAGQEYDRGLGFVGPDLFIDQHFLKRGRIGRLLPAMQALGYGVALGVEENSAVVVKQGEVEVIGQRGALLVDLREAVRDAREPHFNLKGAVLSYLDSGDRHHLGTGVTTPSAHKLREPRLDPAAPDFNPGLQGEPYFLDILGDQTVVTAMAHLIEGGLPEVRGLAYRARPRPDDEAPELGFEFRLYTGPGTVGWFTGARGGEDYTLLKVRLDVRPVRVVQPLVQPWAPPEPAAPSR</sequence>
<organism evidence="6 7">
    <name type="scientific">Inhella gelatinilytica</name>
    <dbReference type="NCBI Taxonomy" id="2795030"/>
    <lineage>
        <taxon>Bacteria</taxon>
        <taxon>Pseudomonadati</taxon>
        <taxon>Pseudomonadota</taxon>
        <taxon>Betaproteobacteria</taxon>
        <taxon>Burkholderiales</taxon>
        <taxon>Sphaerotilaceae</taxon>
        <taxon>Inhella</taxon>
    </lineage>
</organism>
<dbReference type="AlphaFoldDB" id="A0A931IYN6"/>
<dbReference type="Pfam" id="PF03575">
    <property type="entry name" value="Peptidase_S51"/>
    <property type="match status" value="1"/>
</dbReference>
<dbReference type="CDD" id="cd03145">
    <property type="entry name" value="GAT1_cyanophycinase"/>
    <property type="match status" value="1"/>
</dbReference>
<dbReference type="InterPro" id="IPR005320">
    <property type="entry name" value="Peptidase_S51"/>
</dbReference>
<evidence type="ECO:0000256" key="1">
    <source>
        <dbReference type="ARBA" id="ARBA00006534"/>
    </source>
</evidence>
<dbReference type="GO" id="GO:0008236">
    <property type="term" value="F:serine-type peptidase activity"/>
    <property type="evidence" value="ECO:0007669"/>
    <property type="project" value="UniProtKB-KW"/>
</dbReference>
<accession>A0A931IYN6</accession>
<comment type="caution">
    <text evidence="6">The sequence shown here is derived from an EMBL/GenBank/DDBJ whole genome shotgun (WGS) entry which is preliminary data.</text>
</comment>
<proteinExistence type="inferred from homology"/>
<feature type="chain" id="PRO_5037349148" evidence="5">
    <location>
        <begin position="21"/>
        <end position="415"/>
    </location>
</feature>
<reference evidence="6" key="1">
    <citation type="submission" date="2020-12" db="EMBL/GenBank/DDBJ databases">
        <title>The genome sequence of Inhella sp. 4Y17.</title>
        <authorList>
            <person name="Liu Y."/>
        </authorList>
    </citation>
    <scope>NUCLEOTIDE SEQUENCE</scope>
    <source>
        <strain evidence="6">4Y10</strain>
    </source>
</reference>
<keyword evidence="4" id="KW-0720">Serine protease</keyword>
<dbReference type="Proteomes" id="UP000620139">
    <property type="component" value="Unassembled WGS sequence"/>
</dbReference>
<dbReference type="RefSeq" id="WP_198099867.1">
    <property type="nucleotide sequence ID" value="NZ_JAEDAL010000002.1"/>
</dbReference>
<protein>
    <submittedName>
        <fullName evidence="6">Cyanophycinase</fullName>
    </submittedName>
</protein>
<dbReference type="InterPro" id="IPR029062">
    <property type="entry name" value="Class_I_gatase-like"/>
</dbReference>
<evidence type="ECO:0000313" key="7">
    <source>
        <dbReference type="Proteomes" id="UP000620139"/>
    </source>
</evidence>
<dbReference type="Gene3D" id="3.40.50.880">
    <property type="match status" value="1"/>
</dbReference>
<evidence type="ECO:0000256" key="3">
    <source>
        <dbReference type="ARBA" id="ARBA00022801"/>
    </source>
</evidence>
<feature type="signal peptide" evidence="5">
    <location>
        <begin position="1"/>
        <end position="20"/>
    </location>
</feature>
<gene>
    <name evidence="6" type="ORF">I7X43_05180</name>
</gene>
<dbReference type="SUPFAM" id="SSF52317">
    <property type="entry name" value="Class I glutamine amidotransferase-like"/>
    <property type="match status" value="1"/>
</dbReference>
<evidence type="ECO:0000256" key="4">
    <source>
        <dbReference type="ARBA" id="ARBA00022825"/>
    </source>
</evidence>
<comment type="similarity">
    <text evidence="1">Belongs to the peptidase S51 family.</text>
</comment>
<dbReference type="EMBL" id="JAEDAL010000002">
    <property type="protein sequence ID" value="MBH9552241.1"/>
    <property type="molecule type" value="Genomic_DNA"/>
</dbReference>
<dbReference type="GO" id="GO:0006508">
    <property type="term" value="P:proteolysis"/>
    <property type="evidence" value="ECO:0007669"/>
    <property type="project" value="UniProtKB-KW"/>
</dbReference>
<evidence type="ECO:0000256" key="5">
    <source>
        <dbReference type="SAM" id="SignalP"/>
    </source>
</evidence>